<proteinExistence type="predicted"/>
<accession>A0ABQ9ZMZ2</accession>
<comment type="caution">
    <text evidence="1">The sequence shown here is derived from an EMBL/GenBank/DDBJ whole genome shotgun (WGS) entry which is preliminary data.</text>
</comment>
<dbReference type="Proteomes" id="UP001234178">
    <property type="component" value="Unassembled WGS sequence"/>
</dbReference>
<name>A0ABQ9ZMZ2_9CRUS</name>
<keyword evidence="2" id="KW-1185">Reference proteome</keyword>
<dbReference type="EMBL" id="JAOYFB010000004">
    <property type="protein sequence ID" value="KAK4014310.1"/>
    <property type="molecule type" value="Genomic_DNA"/>
</dbReference>
<evidence type="ECO:0000313" key="2">
    <source>
        <dbReference type="Proteomes" id="UP001234178"/>
    </source>
</evidence>
<evidence type="ECO:0000313" key="1">
    <source>
        <dbReference type="EMBL" id="KAK4014310.1"/>
    </source>
</evidence>
<sequence length="85" mass="9265">MQLGTVATGLHDDVEGLPGNLPPLTRKISTLLEWLVLGASQRECKSFFLLNSTSRCASSNDKIVIASLALPVGRRRLECVQRSDL</sequence>
<protein>
    <submittedName>
        <fullName evidence="1">Uncharacterized protein</fullName>
    </submittedName>
</protein>
<gene>
    <name evidence="1" type="ORF">OUZ56_026836</name>
</gene>
<organism evidence="1 2">
    <name type="scientific">Daphnia magna</name>
    <dbReference type="NCBI Taxonomy" id="35525"/>
    <lineage>
        <taxon>Eukaryota</taxon>
        <taxon>Metazoa</taxon>
        <taxon>Ecdysozoa</taxon>
        <taxon>Arthropoda</taxon>
        <taxon>Crustacea</taxon>
        <taxon>Branchiopoda</taxon>
        <taxon>Diplostraca</taxon>
        <taxon>Cladocera</taxon>
        <taxon>Anomopoda</taxon>
        <taxon>Daphniidae</taxon>
        <taxon>Daphnia</taxon>
    </lineage>
</organism>
<reference evidence="1 2" key="1">
    <citation type="journal article" date="2023" name="Nucleic Acids Res.">
        <title>The hologenome of Daphnia magna reveals possible DNA methylation and microbiome-mediated evolution of the host genome.</title>
        <authorList>
            <person name="Chaturvedi A."/>
            <person name="Li X."/>
            <person name="Dhandapani V."/>
            <person name="Marshall H."/>
            <person name="Kissane S."/>
            <person name="Cuenca-Cambronero M."/>
            <person name="Asole G."/>
            <person name="Calvet F."/>
            <person name="Ruiz-Romero M."/>
            <person name="Marangio P."/>
            <person name="Guigo R."/>
            <person name="Rago D."/>
            <person name="Mirbahai L."/>
            <person name="Eastwood N."/>
            <person name="Colbourne J.K."/>
            <person name="Zhou J."/>
            <person name="Mallon E."/>
            <person name="Orsini L."/>
        </authorList>
    </citation>
    <scope>NUCLEOTIDE SEQUENCE [LARGE SCALE GENOMIC DNA]</scope>
    <source>
        <strain evidence="1">LRV0_1</strain>
    </source>
</reference>